<sequence length="138" mass="15729">MARIFGGDQTEANTNRVVGTLNRGFYSHDHLHNLLGHAWRLWMEQKPLELLDDMLGESNALSEIIRRIHVGLLCVQQRPEDRPNMSTLVLMLGGESSLPQPKQPGFFTERNLPEDESSSSYYKSTSTNEITMTMLEPR</sequence>
<organism evidence="3 4">
    <name type="scientific">Ricinus communis</name>
    <name type="common">Castor bean</name>
    <dbReference type="NCBI Taxonomy" id="3988"/>
    <lineage>
        <taxon>Eukaryota</taxon>
        <taxon>Viridiplantae</taxon>
        <taxon>Streptophyta</taxon>
        <taxon>Embryophyta</taxon>
        <taxon>Tracheophyta</taxon>
        <taxon>Spermatophyta</taxon>
        <taxon>Magnoliopsida</taxon>
        <taxon>eudicotyledons</taxon>
        <taxon>Gunneridae</taxon>
        <taxon>Pentapetalae</taxon>
        <taxon>rosids</taxon>
        <taxon>fabids</taxon>
        <taxon>Malpighiales</taxon>
        <taxon>Euphorbiaceae</taxon>
        <taxon>Acalyphoideae</taxon>
        <taxon>Acalypheae</taxon>
        <taxon>Ricinus</taxon>
    </lineage>
</organism>
<dbReference type="GO" id="GO:0004674">
    <property type="term" value="F:protein serine/threonine kinase activity"/>
    <property type="evidence" value="ECO:0007669"/>
    <property type="project" value="InterPro"/>
</dbReference>
<dbReference type="EMBL" id="EQ975323">
    <property type="protein sequence ID" value="EEF27568.1"/>
    <property type="molecule type" value="Genomic_DNA"/>
</dbReference>
<gene>
    <name evidence="3" type="ORF">RCOM_0412000</name>
</gene>
<proteinExistence type="predicted"/>
<dbReference type="PANTHER" id="PTHR27006:SF605">
    <property type="entry name" value="COLD-RESPONSIVE PROTEIN KINASE 1-LIKE"/>
    <property type="match status" value="1"/>
</dbReference>
<evidence type="ECO:0000256" key="1">
    <source>
        <dbReference type="SAM" id="MobiDB-lite"/>
    </source>
</evidence>
<reference evidence="4" key="1">
    <citation type="journal article" date="2010" name="Nat. Biotechnol.">
        <title>Draft genome sequence of the oilseed species Ricinus communis.</title>
        <authorList>
            <person name="Chan A.P."/>
            <person name="Crabtree J."/>
            <person name="Zhao Q."/>
            <person name="Lorenzi H."/>
            <person name="Orvis J."/>
            <person name="Puiu D."/>
            <person name="Melake-Berhan A."/>
            <person name="Jones K.M."/>
            <person name="Redman J."/>
            <person name="Chen G."/>
            <person name="Cahoon E.B."/>
            <person name="Gedil M."/>
            <person name="Stanke M."/>
            <person name="Haas B.J."/>
            <person name="Wortman J.R."/>
            <person name="Fraser-Liggett C.M."/>
            <person name="Ravel J."/>
            <person name="Rabinowicz P.D."/>
        </authorList>
    </citation>
    <scope>NUCLEOTIDE SEQUENCE [LARGE SCALE GENOMIC DNA]</scope>
    <source>
        <strain evidence="4">cv. Hale</strain>
    </source>
</reference>
<feature type="region of interest" description="Disordered" evidence="1">
    <location>
        <begin position="96"/>
        <end position="138"/>
    </location>
</feature>
<keyword evidence="4" id="KW-1185">Reference proteome</keyword>
<name>B9T995_RICCO</name>
<protein>
    <recommendedName>
        <fullName evidence="2">S-locus receptor kinase C-terminal domain-containing protein</fullName>
    </recommendedName>
</protein>
<dbReference type="Gene3D" id="1.10.510.10">
    <property type="entry name" value="Transferase(Phosphotransferase) domain 1"/>
    <property type="match status" value="1"/>
</dbReference>
<dbReference type="Pfam" id="PF11883">
    <property type="entry name" value="DUF3403"/>
    <property type="match status" value="1"/>
</dbReference>
<evidence type="ECO:0000313" key="4">
    <source>
        <dbReference type="Proteomes" id="UP000008311"/>
    </source>
</evidence>
<dbReference type="PANTHER" id="PTHR27006">
    <property type="entry name" value="PROMASTIGOTE SURFACE ANTIGEN PROTEIN PSA"/>
    <property type="match status" value="1"/>
</dbReference>
<accession>B9T995</accession>
<dbReference type="AlphaFoldDB" id="B9T995"/>
<dbReference type="InParanoid" id="B9T995"/>
<dbReference type="STRING" id="3988.B9T995"/>
<dbReference type="Proteomes" id="UP000008311">
    <property type="component" value="Unassembled WGS sequence"/>
</dbReference>
<evidence type="ECO:0000259" key="2">
    <source>
        <dbReference type="Pfam" id="PF11883"/>
    </source>
</evidence>
<feature type="compositionally biased region" description="Low complexity" evidence="1">
    <location>
        <begin position="118"/>
        <end position="127"/>
    </location>
</feature>
<dbReference type="InterPro" id="IPR021820">
    <property type="entry name" value="S-locus_recpt_kinase_C"/>
</dbReference>
<feature type="domain" description="S-locus receptor kinase C-terminal" evidence="2">
    <location>
        <begin position="95"/>
        <end position="138"/>
    </location>
</feature>
<evidence type="ECO:0000313" key="3">
    <source>
        <dbReference type="EMBL" id="EEF27568.1"/>
    </source>
</evidence>